<dbReference type="RefSeq" id="YP_007007502.1">
    <property type="nucleotide sequence ID" value="NC_019526.1"/>
</dbReference>
<name>H6X4F4_9CAUD</name>
<gene>
    <name evidence="1" type="ORF">RaK2_00347</name>
</gene>
<accession>H6X4F4</accession>
<evidence type="ECO:0000313" key="1">
    <source>
        <dbReference type="EMBL" id="AFA44620.1"/>
    </source>
</evidence>
<evidence type="ECO:0000313" key="2">
    <source>
        <dbReference type="Proteomes" id="UP000007524"/>
    </source>
</evidence>
<sequence>MNYSFPINQRSFAMIYIIKVSPTVGKSEVVAVITSLEAKDLHTPFNVWVEDNFGQFSTAEYIEQFAVPDTGKIKVDRVLDFDNSNYF</sequence>
<organism evidence="1 2">
    <name type="scientific">Klebsiella phage vB_KleM_RaK2</name>
    <dbReference type="NCBI Taxonomy" id="1147094"/>
    <lineage>
        <taxon>Viruses</taxon>
        <taxon>Duplodnaviria</taxon>
        <taxon>Heunggongvirae</taxon>
        <taxon>Uroviricota</taxon>
        <taxon>Caudoviricetes</taxon>
        <taxon>Alcyoneusvirus</taxon>
        <taxon>Alcyoneusvirus RaK2</taxon>
    </lineage>
</organism>
<dbReference type="KEGG" id="vg:14012935"/>
<proteinExistence type="predicted"/>
<dbReference type="GeneID" id="14012935"/>
<keyword evidence="2" id="KW-1185">Reference proteome</keyword>
<dbReference type="Proteomes" id="UP000007524">
    <property type="component" value="Segment"/>
</dbReference>
<dbReference type="EMBL" id="JQ513383">
    <property type="protein sequence ID" value="AFA44620.1"/>
    <property type="molecule type" value="Genomic_DNA"/>
</dbReference>
<protein>
    <submittedName>
        <fullName evidence="1">Uncharacterized protein</fullName>
    </submittedName>
</protein>
<reference evidence="1 2" key="1">
    <citation type="journal article" date="2012" name="J. Virol.">
        <title>Genome of Klebsiella sp.-Infecting Bacteriophage vB_KleM_RaK2.</title>
        <authorList>
            <person name="Simoliunas E."/>
            <person name="Kaliniene L."/>
            <person name="Truncaite L."/>
            <person name="Klausa V."/>
            <person name="Zajanckauskaite A."/>
            <person name="Meskys R."/>
        </authorList>
    </citation>
    <scope>NUCLEOTIDE SEQUENCE [LARGE SCALE GENOMIC DNA]</scope>
</reference>